<keyword evidence="2" id="KW-0732">Signal</keyword>
<evidence type="ECO:0008006" key="5">
    <source>
        <dbReference type="Google" id="ProtNLM"/>
    </source>
</evidence>
<evidence type="ECO:0000313" key="3">
    <source>
        <dbReference type="EMBL" id="WXA96946.1"/>
    </source>
</evidence>
<feature type="region of interest" description="Disordered" evidence="1">
    <location>
        <begin position="21"/>
        <end position="51"/>
    </location>
</feature>
<name>A0ABZ2KE13_9BACT</name>
<proteinExistence type="predicted"/>
<keyword evidence="4" id="KW-1185">Reference proteome</keyword>
<evidence type="ECO:0000313" key="4">
    <source>
        <dbReference type="Proteomes" id="UP001379533"/>
    </source>
</evidence>
<reference evidence="3 4" key="1">
    <citation type="submission" date="2021-12" db="EMBL/GenBank/DDBJ databases">
        <title>Discovery of the Pendulisporaceae a myxobacterial family with distinct sporulation behavior and unique specialized metabolism.</title>
        <authorList>
            <person name="Garcia R."/>
            <person name="Popoff A."/>
            <person name="Bader C.D."/>
            <person name="Loehr J."/>
            <person name="Walesch S."/>
            <person name="Walt C."/>
            <person name="Boldt J."/>
            <person name="Bunk B."/>
            <person name="Haeckl F.J.F.P.J."/>
            <person name="Gunesch A.P."/>
            <person name="Birkelbach J."/>
            <person name="Nuebel U."/>
            <person name="Pietschmann T."/>
            <person name="Bach T."/>
            <person name="Mueller R."/>
        </authorList>
    </citation>
    <scope>NUCLEOTIDE SEQUENCE [LARGE SCALE GENOMIC DNA]</scope>
    <source>
        <strain evidence="3 4">MSr12523</strain>
    </source>
</reference>
<dbReference type="PROSITE" id="PS51257">
    <property type="entry name" value="PROKAR_LIPOPROTEIN"/>
    <property type="match status" value="1"/>
</dbReference>
<evidence type="ECO:0000256" key="1">
    <source>
        <dbReference type="SAM" id="MobiDB-lite"/>
    </source>
</evidence>
<feature type="signal peptide" evidence="2">
    <location>
        <begin position="1"/>
        <end position="21"/>
    </location>
</feature>
<dbReference type="Proteomes" id="UP001379533">
    <property type="component" value="Chromosome"/>
</dbReference>
<protein>
    <recommendedName>
        <fullName evidence="5">Lipoprotein</fullName>
    </recommendedName>
</protein>
<feature type="compositionally biased region" description="Low complexity" evidence="1">
    <location>
        <begin position="26"/>
        <end position="51"/>
    </location>
</feature>
<gene>
    <name evidence="3" type="ORF">LZC95_08855</name>
</gene>
<feature type="chain" id="PRO_5045349061" description="Lipoprotein" evidence="2">
    <location>
        <begin position="22"/>
        <end position="326"/>
    </location>
</feature>
<accession>A0ABZ2KE13</accession>
<organism evidence="3 4">
    <name type="scientific">Pendulispora brunnea</name>
    <dbReference type="NCBI Taxonomy" id="2905690"/>
    <lineage>
        <taxon>Bacteria</taxon>
        <taxon>Pseudomonadati</taxon>
        <taxon>Myxococcota</taxon>
        <taxon>Myxococcia</taxon>
        <taxon>Myxococcales</taxon>
        <taxon>Sorangiineae</taxon>
        <taxon>Pendulisporaceae</taxon>
        <taxon>Pendulispora</taxon>
    </lineage>
</organism>
<dbReference type="RefSeq" id="WP_394847561.1">
    <property type="nucleotide sequence ID" value="NZ_CP089982.1"/>
</dbReference>
<evidence type="ECO:0000256" key="2">
    <source>
        <dbReference type="SAM" id="SignalP"/>
    </source>
</evidence>
<dbReference type="EMBL" id="CP089982">
    <property type="protein sequence ID" value="WXA96946.1"/>
    <property type="molecule type" value="Genomic_DNA"/>
</dbReference>
<sequence length="326" mass="35244">MKTALASALLLALVACTPAQTPPPAVASASPPKETTTAAPAKETAAASEPKDALAALNAEARASYRAEKEHILAHLGPTILSEGGKLVYLHDGRREEAEINPRGYHELKTLDHIPLALEALVGEVDGSLDEARLQGLKRLRTCIEPAVREFESHGYAATTIERQRRIVSASTALIDGAIERRSVSHAAYAQYAKAMGPLLLASVDEAARLELDAIHRAVTGWKKATSPAEWSRLRVVVISVHMARDRLMEMQYFQRLLGESFEGGRIVFAEGLWEEPKALDLNAIHVLDARVGASFFGDPMRMHRDLLSDAAAAYLPTLLPAAGAR</sequence>